<organism evidence="4 5">
    <name type="scientific">Tieghemiomyces parasiticus</name>
    <dbReference type="NCBI Taxonomy" id="78921"/>
    <lineage>
        <taxon>Eukaryota</taxon>
        <taxon>Fungi</taxon>
        <taxon>Fungi incertae sedis</taxon>
        <taxon>Zoopagomycota</taxon>
        <taxon>Kickxellomycotina</taxon>
        <taxon>Dimargaritomycetes</taxon>
        <taxon>Dimargaritales</taxon>
        <taxon>Dimargaritaceae</taxon>
        <taxon>Tieghemiomyces</taxon>
    </lineage>
</organism>
<dbReference type="OrthoDB" id="10259639at2759"/>
<dbReference type="PANTHER" id="PTHR13292:SF0">
    <property type="entry name" value="AUTOPHAGY-RELATED PROTEIN 101"/>
    <property type="match status" value="1"/>
</dbReference>
<accession>A0A9W7ZMS9</accession>
<dbReference type="GO" id="GO:0019901">
    <property type="term" value="F:protein kinase binding"/>
    <property type="evidence" value="ECO:0007669"/>
    <property type="project" value="TreeGrafter"/>
</dbReference>
<name>A0A9W7ZMS9_9FUNG</name>
<dbReference type="AlphaFoldDB" id="A0A9W7ZMS9"/>
<dbReference type="InterPro" id="IPR012445">
    <property type="entry name" value="ATG101"/>
</dbReference>
<dbReference type="GO" id="GO:0000407">
    <property type="term" value="C:phagophore assembly site"/>
    <property type="evidence" value="ECO:0007669"/>
    <property type="project" value="TreeGrafter"/>
</dbReference>
<comment type="caution">
    <text evidence="4">The sequence shown here is derived from an EMBL/GenBank/DDBJ whole genome shotgun (WGS) entry which is preliminary data.</text>
</comment>
<protein>
    <recommendedName>
        <fullName evidence="2">Autophagy-related protein 101</fullName>
    </recommendedName>
</protein>
<dbReference type="GO" id="GO:1990316">
    <property type="term" value="C:Atg1/ULK1 kinase complex"/>
    <property type="evidence" value="ECO:0007669"/>
    <property type="project" value="TreeGrafter"/>
</dbReference>
<evidence type="ECO:0000256" key="3">
    <source>
        <dbReference type="ARBA" id="ARBA00023006"/>
    </source>
</evidence>
<comment type="similarity">
    <text evidence="1">Belongs to the ATG101 family.</text>
</comment>
<gene>
    <name evidence="4" type="ORF">IWQ60_011640</name>
</gene>
<keyword evidence="5" id="KW-1185">Reference proteome</keyword>
<dbReference type="Pfam" id="PF07855">
    <property type="entry name" value="ATG101"/>
    <property type="match status" value="1"/>
</dbReference>
<keyword evidence="3" id="KW-0072">Autophagy</keyword>
<evidence type="ECO:0000256" key="2">
    <source>
        <dbReference type="ARBA" id="ARBA00018874"/>
    </source>
</evidence>
<dbReference type="PANTHER" id="PTHR13292">
    <property type="entry name" value="AUTOPHAGY-RELATED PROTEIN 101"/>
    <property type="match status" value="1"/>
</dbReference>
<evidence type="ECO:0000313" key="5">
    <source>
        <dbReference type="Proteomes" id="UP001150569"/>
    </source>
</evidence>
<proteinExistence type="inferred from homology"/>
<dbReference type="GO" id="GO:0000045">
    <property type="term" value="P:autophagosome assembly"/>
    <property type="evidence" value="ECO:0007669"/>
    <property type="project" value="TreeGrafter"/>
</dbReference>
<dbReference type="Proteomes" id="UP001150569">
    <property type="component" value="Unassembled WGS sequence"/>
</dbReference>
<sequence>MNATHNITDGTGQSLAPRVVKDTVTAILHAIIFHRYFNNVKPQEQTALGITYIAVDSPEVHNQVEEKAQAFAAMFQGEGLREQVDLTLLFQEKRAKKAWFGKQDDASWEKWVISITPRAVQNEREYQHLKPGFEAQLLESLHTVIRITGEYKDHIPPITSQSTNPFPFQVCNI</sequence>
<evidence type="ECO:0000256" key="1">
    <source>
        <dbReference type="ARBA" id="ARBA00007130"/>
    </source>
</evidence>
<evidence type="ECO:0000313" key="4">
    <source>
        <dbReference type="EMBL" id="KAJ1908585.1"/>
    </source>
</evidence>
<dbReference type="EMBL" id="JANBPT010001371">
    <property type="protein sequence ID" value="KAJ1908585.1"/>
    <property type="molecule type" value="Genomic_DNA"/>
</dbReference>
<reference evidence="4" key="1">
    <citation type="submission" date="2022-07" db="EMBL/GenBank/DDBJ databases">
        <title>Phylogenomic reconstructions and comparative analyses of Kickxellomycotina fungi.</title>
        <authorList>
            <person name="Reynolds N.K."/>
            <person name="Stajich J.E."/>
            <person name="Barry K."/>
            <person name="Grigoriev I.V."/>
            <person name="Crous P."/>
            <person name="Smith M.E."/>
        </authorList>
    </citation>
    <scope>NUCLEOTIDE SEQUENCE</scope>
    <source>
        <strain evidence="4">RSA 861</strain>
    </source>
</reference>